<organism evidence="5 6">
    <name type="scientific">Parazoarcus communis SWub3 = DSM 12120</name>
    <dbReference type="NCBI Taxonomy" id="1121029"/>
    <lineage>
        <taxon>Bacteria</taxon>
        <taxon>Pseudomonadati</taxon>
        <taxon>Pseudomonadota</taxon>
        <taxon>Betaproteobacteria</taxon>
        <taxon>Rhodocyclales</taxon>
        <taxon>Zoogloeaceae</taxon>
        <taxon>Parazoarcus</taxon>
    </lineage>
</organism>
<dbReference type="RefSeq" id="WP_110529468.1">
    <property type="nucleotide sequence ID" value="NZ_QKOE01000026.1"/>
</dbReference>
<evidence type="ECO:0000313" key="5">
    <source>
        <dbReference type="EMBL" id="PZA14592.1"/>
    </source>
</evidence>
<keyword evidence="6" id="KW-1185">Reference proteome</keyword>
<dbReference type="SUPFAM" id="SSF53597">
    <property type="entry name" value="Dihydrofolate reductase-like"/>
    <property type="match status" value="1"/>
</dbReference>
<dbReference type="InterPro" id="IPR050765">
    <property type="entry name" value="Riboflavin_Biosynth_HTPR"/>
</dbReference>
<name>A0A323UNN2_9RHOO</name>
<dbReference type="Gene3D" id="3.40.430.10">
    <property type="entry name" value="Dihydrofolate Reductase, subunit A"/>
    <property type="match status" value="1"/>
</dbReference>
<protein>
    <submittedName>
        <fullName evidence="5">Deaminase</fullName>
    </submittedName>
</protein>
<dbReference type="GO" id="GO:0009231">
    <property type="term" value="P:riboflavin biosynthetic process"/>
    <property type="evidence" value="ECO:0007669"/>
    <property type="project" value="InterPro"/>
</dbReference>
<evidence type="ECO:0000256" key="3">
    <source>
        <dbReference type="ARBA" id="ARBA00023002"/>
    </source>
</evidence>
<dbReference type="PANTHER" id="PTHR38011:SF7">
    <property type="entry name" value="2,5-DIAMINO-6-RIBOSYLAMINO-4(3H)-PYRIMIDINONE 5'-PHOSPHATE REDUCTASE"/>
    <property type="match status" value="1"/>
</dbReference>
<evidence type="ECO:0000259" key="4">
    <source>
        <dbReference type="Pfam" id="PF01872"/>
    </source>
</evidence>
<dbReference type="GO" id="GO:0008703">
    <property type="term" value="F:5-amino-6-(5-phosphoribosylamino)uracil reductase activity"/>
    <property type="evidence" value="ECO:0007669"/>
    <property type="project" value="InterPro"/>
</dbReference>
<comment type="pathway">
    <text evidence="1">Cofactor biosynthesis; riboflavin biosynthesis.</text>
</comment>
<dbReference type="Proteomes" id="UP000248259">
    <property type="component" value="Unassembled WGS sequence"/>
</dbReference>
<accession>A0A323UNN2</accession>
<sequence>MNFPHAEPALTHTLLGPDTAWRRILQARDHDWQHTPLLETTEDGCVLRIERGGTWHAMPAASTAARELFDLFLPLVAGTGVRTIGQLGQSLDGRIATETGHSHYINDPEALTHLHRLRAVVDAVLIGVGTANADNPLLTVRHVDGPQPRRVILDPNGRIRPDLSLLHDGTAPVLLIQSPASSHVAQACAHHVERIVLPLEGRGFSPTGILDTLAARGLHRILVEGGGDTLSRFVQAGRLDRLHLLVAPLLIGSGRPGLCLPPIDTLDSALRPVSRSYACGRDTIFDLQLR</sequence>
<dbReference type="OrthoDB" id="2313602at2"/>
<keyword evidence="3" id="KW-0560">Oxidoreductase</keyword>
<dbReference type="InterPro" id="IPR024072">
    <property type="entry name" value="DHFR-like_dom_sf"/>
</dbReference>
<comment type="caution">
    <text evidence="5">The sequence shown here is derived from an EMBL/GenBank/DDBJ whole genome shotgun (WGS) entry which is preliminary data.</text>
</comment>
<evidence type="ECO:0000256" key="1">
    <source>
        <dbReference type="ARBA" id="ARBA00005104"/>
    </source>
</evidence>
<feature type="domain" description="Bacterial bifunctional deaminase-reductase C-terminal" evidence="4">
    <location>
        <begin position="87"/>
        <end position="259"/>
    </location>
</feature>
<evidence type="ECO:0000256" key="2">
    <source>
        <dbReference type="ARBA" id="ARBA00022857"/>
    </source>
</evidence>
<dbReference type="PANTHER" id="PTHR38011">
    <property type="entry name" value="DIHYDROFOLATE REDUCTASE FAMILY PROTEIN (AFU_ORTHOLOGUE AFUA_8G06820)"/>
    <property type="match status" value="1"/>
</dbReference>
<proteinExistence type="predicted"/>
<dbReference type="InterPro" id="IPR002734">
    <property type="entry name" value="RibDG_C"/>
</dbReference>
<dbReference type="EMBL" id="QKOE01000026">
    <property type="protein sequence ID" value="PZA14592.1"/>
    <property type="molecule type" value="Genomic_DNA"/>
</dbReference>
<reference evidence="5 6" key="1">
    <citation type="submission" date="2018-06" db="EMBL/GenBank/DDBJ databases">
        <title>Azoarcus communis strain SWub3 genome.</title>
        <authorList>
            <person name="Zorraquino Salvo V."/>
            <person name="Toubiana D."/>
            <person name="Blumwald E."/>
        </authorList>
    </citation>
    <scope>NUCLEOTIDE SEQUENCE [LARGE SCALE GENOMIC DNA]</scope>
    <source>
        <strain evidence="5 6">SWub3</strain>
    </source>
</reference>
<keyword evidence="2" id="KW-0521">NADP</keyword>
<evidence type="ECO:0000313" key="6">
    <source>
        <dbReference type="Proteomes" id="UP000248259"/>
    </source>
</evidence>
<dbReference type="Pfam" id="PF01872">
    <property type="entry name" value="RibD_C"/>
    <property type="match status" value="1"/>
</dbReference>
<dbReference type="AlphaFoldDB" id="A0A323UNN2"/>
<gene>
    <name evidence="5" type="ORF">DNK49_20945</name>
</gene>